<keyword evidence="12" id="KW-1185">Reference proteome</keyword>
<dbReference type="GO" id="GO:0005886">
    <property type="term" value="C:plasma membrane"/>
    <property type="evidence" value="ECO:0000318"/>
    <property type="project" value="GO_Central"/>
</dbReference>
<feature type="transmembrane region" description="Helical" evidence="9">
    <location>
        <begin position="181"/>
        <end position="200"/>
    </location>
</feature>
<evidence type="ECO:0000259" key="10">
    <source>
        <dbReference type="PROSITE" id="PS50262"/>
    </source>
</evidence>
<dbReference type="GO" id="GO:0004930">
    <property type="term" value="F:G protein-coupled receptor activity"/>
    <property type="evidence" value="ECO:0000318"/>
    <property type="project" value="GO_Central"/>
</dbReference>
<keyword evidence="8" id="KW-0807">Transducer</keyword>
<dbReference type="FunFam" id="1.20.1070.10:FF:000512">
    <property type="entry name" value="Uncharacterized protein"/>
    <property type="match status" value="1"/>
</dbReference>
<reference evidence="11" key="3">
    <citation type="submission" date="2025-09" db="UniProtKB">
        <authorList>
            <consortium name="Ensembl"/>
        </authorList>
    </citation>
    <scope>IDENTIFICATION</scope>
</reference>
<evidence type="ECO:0000313" key="12">
    <source>
        <dbReference type="Proteomes" id="UP000018468"/>
    </source>
</evidence>
<organism evidence="11 12">
    <name type="scientific">Lepisosteus oculatus</name>
    <name type="common">Spotted gar</name>
    <dbReference type="NCBI Taxonomy" id="7918"/>
    <lineage>
        <taxon>Eukaryota</taxon>
        <taxon>Metazoa</taxon>
        <taxon>Chordata</taxon>
        <taxon>Craniata</taxon>
        <taxon>Vertebrata</taxon>
        <taxon>Euteleostomi</taxon>
        <taxon>Actinopterygii</taxon>
        <taxon>Neopterygii</taxon>
        <taxon>Holostei</taxon>
        <taxon>Semionotiformes</taxon>
        <taxon>Lepisosteidae</taxon>
        <taxon>Lepisosteus</taxon>
    </lineage>
</organism>
<keyword evidence="5 9" id="KW-0472">Membrane</keyword>
<dbReference type="Proteomes" id="UP000018468">
    <property type="component" value="Linkage group LG1"/>
</dbReference>
<proteinExistence type="predicted"/>
<dbReference type="Ensembl" id="ENSLOCT00000019823.1">
    <property type="protein sequence ID" value="ENSLOCP00000019790.1"/>
    <property type="gene ID" value="ENSLOCG00000016062.1"/>
</dbReference>
<sequence length="296" mass="33923">MDTSSTTLFNNLSMANMTQKPWNAFGECEEWKAGILYSISVEILISVLGLPINVMVLQILLSNTSDSSTTDIFIFNLAVLDAFFSILVLLDFLNLFLFNKENIWYIQQFCYGLKDMGGPLLLCCICLDRYMAVLHPITFTRFKDRKYKIVCIILLWVIVLIYSIAKVFIRTENFERTFTTEILSAFIFLVFCNISILRALTQSGPGRDEMHPVKKKAFRMVRCILAIIMFNYLPPVVLFPFQDYFAPAVFKCYIEPIAFSFLDFSSCTQPLLYLSRAKKIPCLPESDCLPSCSTSQ</sequence>
<dbReference type="InterPro" id="IPR017452">
    <property type="entry name" value="GPCR_Rhodpsn_7TM"/>
</dbReference>
<dbReference type="Bgee" id="ENSLOCG00000016062">
    <property type="expression patterns" value="Expressed in intestine"/>
</dbReference>
<dbReference type="PANTHER" id="PTHR24232">
    <property type="entry name" value="G-PROTEIN COUPLED RECEPTOR"/>
    <property type="match status" value="1"/>
</dbReference>
<evidence type="ECO:0000313" key="11">
    <source>
        <dbReference type="Ensembl" id="ENSLOCP00000019790.1"/>
    </source>
</evidence>
<evidence type="ECO:0000256" key="1">
    <source>
        <dbReference type="ARBA" id="ARBA00004141"/>
    </source>
</evidence>
<dbReference type="Pfam" id="PF00001">
    <property type="entry name" value="7tm_1"/>
    <property type="match status" value="1"/>
</dbReference>
<evidence type="ECO:0000256" key="3">
    <source>
        <dbReference type="ARBA" id="ARBA00022989"/>
    </source>
</evidence>
<keyword evidence="7" id="KW-0325">Glycoprotein</keyword>
<evidence type="ECO:0000256" key="2">
    <source>
        <dbReference type="ARBA" id="ARBA00022692"/>
    </source>
</evidence>
<accession>W5NGN1</accession>
<evidence type="ECO:0000256" key="6">
    <source>
        <dbReference type="ARBA" id="ARBA00023170"/>
    </source>
</evidence>
<evidence type="ECO:0000256" key="8">
    <source>
        <dbReference type="ARBA" id="ARBA00023224"/>
    </source>
</evidence>
<feature type="transmembrane region" description="Helical" evidence="9">
    <location>
        <begin position="35"/>
        <end position="61"/>
    </location>
</feature>
<dbReference type="PRINTS" id="PR00237">
    <property type="entry name" value="GPCRRHODOPSN"/>
</dbReference>
<evidence type="ECO:0000256" key="4">
    <source>
        <dbReference type="ARBA" id="ARBA00023040"/>
    </source>
</evidence>
<dbReference type="InterPro" id="IPR000276">
    <property type="entry name" value="GPCR_Rhodpsn"/>
</dbReference>
<feature type="domain" description="G-protein coupled receptors family 1 profile" evidence="10">
    <location>
        <begin position="52"/>
        <end position="273"/>
    </location>
</feature>
<evidence type="ECO:0000256" key="7">
    <source>
        <dbReference type="ARBA" id="ARBA00023180"/>
    </source>
</evidence>
<comment type="subcellular location">
    <subcellularLocation>
        <location evidence="1">Membrane</location>
        <topology evidence="1">Multi-pass membrane protein</topology>
    </subcellularLocation>
</comment>
<dbReference type="PROSITE" id="PS50262">
    <property type="entry name" value="G_PROTEIN_RECEP_F1_2"/>
    <property type="match status" value="1"/>
</dbReference>
<feature type="transmembrane region" description="Helical" evidence="9">
    <location>
        <begin position="149"/>
        <end position="169"/>
    </location>
</feature>
<evidence type="ECO:0000256" key="5">
    <source>
        <dbReference type="ARBA" id="ARBA00023136"/>
    </source>
</evidence>
<evidence type="ECO:0000256" key="9">
    <source>
        <dbReference type="SAM" id="Phobius"/>
    </source>
</evidence>
<dbReference type="SUPFAM" id="SSF81321">
    <property type="entry name" value="Family A G protein-coupled receptor-like"/>
    <property type="match status" value="1"/>
</dbReference>
<dbReference type="AlphaFoldDB" id="W5NGN1"/>
<dbReference type="PANTHER" id="PTHR24232:SF107">
    <property type="entry name" value="HYDROXYCARBOXYLIC ACID RECEPTOR 2-LIKE"/>
    <property type="match status" value="1"/>
</dbReference>
<dbReference type="InParanoid" id="W5NGN1"/>
<dbReference type="HOGENOM" id="CLU_1063697_0_0_1"/>
<reference evidence="12" key="1">
    <citation type="submission" date="2011-12" db="EMBL/GenBank/DDBJ databases">
        <title>The Draft Genome of Lepisosteus oculatus.</title>
        <authorList>
            <consortium name="The Broad Institute Genome Assembly &amp; Analysis Group"/>
            <consortium name="Computational R&amp;D Group"/>
            <consortium name="and Sequencing Platform"/>
            <person name="Di Palma F."/>
            <person name="Alfoldi J."/>
            <person name="Johnson J."/>
            <person name="Berlin A."/>
            <person name="Gnerre S."/>
            <person name="Jaffe D."/>
            <person name="MacCallum I."/>
            <person name="Young S."/>
            <person name="Walker B.J."/>
            <person name="Lander E.S."/>
            <person name="Lindblad-Toh K."/>
        </authorList>
    </citation>
    <scope>NUCLEOTIDE SEQUENCE [LARGE SCALE GENOMIC DNA]</scope>
</reference>
<feature type="transmembrane region" description="Helical" evidence="9">
    <location>
        <begin position="73"/>
        <end position="98"/>
    </location>
</feature>
<name>W5NGN1_LEPOC</name>
<keyword evidence="6" id="KW-0675">Receptor</keyword>
<dbReference type="GeneTree" id="ENSGT00390000008372"/>
<dbReference type="EMBL" id="AHAT01008499">
    <property type="status" value="NOT_ANNOTATED_CDS"/>
    <property type="molecule type" value="Genomic_DNA"/>
</dbReference>
<keyword evidence="3 9" id="KW-1133">Transmembrane helix</keyword>
<dbReference type="GO" id="GO:0007186">
    <property type="term" value="P:G protein-coupled receptor signaling pathway"/>
    <property type="evidence" value="ECO:0000318"/>
    <property type="project" value="GO_Central"/>
</dbReference>
<reference evidence="11" key="2">
    <citation type="submission" date="2025-08" db="UniProtKB">
        <authorList>
            <consortium name="Ensembl"/>
        </authorList>
    </citation>
    <scope>IDENTIFICATION</scope>
</reference>
<feature type="transmembrane region" description="Helical" evidence="9">
    <location>
        <begin position="221"/>
        <end position="241"/>
    </location>
</feature>
<keyword evidence="4" id="KW-0297">G-protein coupled receptor</keyword>
<dbReference type="OMA" id="NKENIWY"/>
<keyword evidence="2 9" id="KW-0812">Transmembrane</keyword>
<protein>
    <recommendedName>
        <fullName evidence="10">G-protein coupled receptors family 1 profile domain-containing protein</fullName>
    </recommendedName>
</protein>
<dbReference type="Gene3D" id="1.20.1070.10">
    <property type="entry name" value="Rhodopsin 7-helix transmembrane proteins"/>
    <property type="match status" value="1"/>
</dbReference>